<proteinExistence type="predicted"/>
<reference evidence="1 2" key="1">
    <citation type="submission" date="2020-04" db="EMBL/GenBank/DDBJ databases">
        <title>Perkinsus olseni comparative genomics.</title>
        <authorList>
            <person name="Bogema D.R."/>
        </authorList>
    </citation>
    <scope>NUCLEOTIDE SEQUENCE [LARGE SCALE GENOMIC DNA]</scope>
    <source>
        <strain evidence="1 2">ATCC PRA-207</strain>
    </source>
</reference>
<keyword evidence="2" id="KW-1185">Reference proteome</keyword>
<dbReference type="EMBL" id="JABANO010010098">
    <property type="protein sequence ID" value="KAF4745705.1"/>
    <property type="molecule type" value="Genomic_DNA"/>
</dbReference>
<name>A0A7J6TKQ5_PEROL</name>
<comment type="caution">
    <text evidence="1">The sequence shown here is derived from an EMBL/GenBank/DDBJ whole genome shotgun (WGS) entry which is preliminary data.</text>
</comment>
<dbReference type="AlphaFoldDB" id="A0A7J6TKQ5"/>
<protein>
    <submittedName>
        <fullName evidence="1">Uncharacterized protein</fullName>
    </submittedName>
</protein>
<evidence type="ECO:0000313" key="1">
    <source>
        <dbReference type="EMBL" id="KAF4745705.1"/>
    </source>
</evidence>
<feature type="non-terminal residue" evidence="1">
    <location>
        <position position="1"/>
    </location>
</feature>
<evidence type="ECO:0000313" key="2">
    <source>
        <dbReference type="Proteomes" id="UP000553632"/>
    </source>
</evidence>
<gene>
    <name evidence="1" type="ORF">FOZ63_028583</name>
</gene>
<sequence length="55" mass="5807">LIPEILIYPLGGIVGSYVAGERNSASFIDALPSSVDLGYTLGIQLGPHNLYRSST</sequence>
<dbReference type="Proteomes" id="UP000553632">
    <property type="component" value="Unassembled WGS sequence"/>
</dbReference>
<organism evidence="1 2">
    <name type="scientific">Perkinsus olseni</name>
    <name type="common">Perkinsus atlanticus</name>
    <dbReference type="NCBI Taxonomy" id="32597"/>
    <lineage>
        <taxon>Eukaryota</taxon>
        <taxon>Sar</taxon>
        <taxon>Alveolata</taxon>
        <taxon>Perkinsozoa</taxon>
        <taxon>Perkinsea</taxon>
        <taxon>Perkinsida</taxon>
        <taxon>Perkinsidae</taxon>
        <taxon>Perkinsus</taxon>
    </lineage>
</organism>
<accession>A0A7J6TKQ5</accession>